<dbReference type="InterPro" id="IPR023696">
    <property type="entry name" value="Ureohydrolase_dom_sf"/>
</dbReference>
<dbReference type="InterPro" id="IPR037138">
    <property type="entry name" value="His_deacetylse_dom_sf"/>
</dbReference>
<dbReference type="PANTHER" id="PTHR10625">
    <property type="entry name" value="HISTONE DEACETYLASE HDAC1-RELATED"/>
    <property type="match status" value="1"/>
</dbReference>
<gene>
    <name evidence="4" type="ORF">GCM10008957_22270</name>
</gene>
<keyword evidence="2" id="KW-0378">Hydrolase</keyword>
<comment type="similarity">
    <text evidence="1">Belongs to the histone deacetylase family.</text>
</comment>
<dbReference type="InterPro" id="IPR044150">
    <property type="entry name" value="HDAC_classIV"/>
</dbReference>
<dbReference type="GO" id="GO:0016787">
    <property type="term" value="F:hydrolase activity"/>
    <property type="evidence" value="ECO:0007669"/>
    <property type="project" value="UniProtKB-KW"/>
</dbReference>
<name>A0A918C6Y8_9DEIO</name>
<dbReference type="CDD" id="cd09993">
    <property type="entry name" value="HDAC_classIV"/>
    <property type="match status" value="1"/>
</dbReference>
<dbReference type="PANTHER" id="PTHR10625:SF19">
    <property type="entry name" value="HISTONE DEACETYLASE 12"/>
    <property type="match status" value="1"/>
</dbReference>
<reference evidence="4" key="1">
    <citation type="journal article" date="2014" name="Int. J. Syst. Evol. Microbiol.">
        <title>Complete genome sequence of Corynebacterium casei LMG S-19264T (=DSM 44701T), isolated from a smear-ripened cheese.</title>
        <authorList>
            <consortium name="US DOE Joint Genome Institute (JGI-PGF)"/>
            <person name="Walter F."/>
            <person name="Albersmeier A."/>
            <person name="Kalinowski J."/>
            <person name="Ruckert C."/>
        </authorList>
    </citation>
    <scope>NUCLEOTIDE SEQUENCE</scope>
    <source>
        <strain evidence="4">JCM 31311</strain>
    </source>
</reference>
<accession>A0A918C6Y8</accession>
<dbReference type="GO" id="GO:0004407">
    <property type="term" value="F:histone deacetylase activity"/>
    <property type="evidence" value="ECO:0007669"/>
    <property type="project" value="InterPro"/>
</dbReference>
<dbReference type="RefSeq" id="WP_229776021.1">
    <property type="nucleotide sequence ID" value="NZ_BMQL01000010.1"/>
</dbReference>
<dbReference type="EMBL" id="BMQL01000010">
    <property type="protein sequence ID" value="GGR08973.1"/>
    <property type="molecule type" value="Genomic_DNA"/>
</dbReference>
<evidence type="ECO:0000313" key="5">
    <source>
        <dbReference type="Proteomes" id="UP000603865"/>
    </source>
</evidence>
<evidence type="ECO:0000259" key="3">
    <source>
        <dbReference type="Pfam" id="PF00850"/>
    </source>
</evidence>
<dbReference type="PRINTS" id="PR01270">
    <property type="entry name" value="HDASUPER"/>
</dbReference>
<sequence>MTLPPEPSTTAFPRAWSVMRQFAGTGRAPRRQFLPPGAVAELLAGAEALLPVLDAPELPWALAEAVHDPAYLERWRSGSVTRAEERAMGFGWDAQIARRGRLSSGATLAATQDALSYGAGLHLGGGTHHAYAEHAEGFSFLNDVVIAAHWARTQGTGRVAVLDLDVHQGNGTAHMLEKQLWALPISLHAAGNYPFVKEPGGLNIELPGGTDDAAYLDALESRAFPALRHFRPDLLYFLAGADVLAGDQLGKLALTLGGVQQRDERVYALARELGVPHVTVMAGGYNHDPEQVVAARLNTLRAWLAVVPASN</sequence>
<evidence type="ECO:0000313" key="4">
    <source>
        <dbReference type="EMBL" id="GGR08973.1"/>
    </source>
</evidence>
<dbReference type="InterPro" id="IPR023801">
    <property type="entry name" value="His_deacetylse_dom"/>
</dbReference>
<dbReference type="InterPro" id="IPR000286">
    <property type="entry name" value="HDACs"/>
</dbReference>
<comment type="caution">
    <text evidence="4">The sequence shown here is derived from an EMBL/GenBank/DDBJ whole genome shotgun (WGS) entry which is preliminary data.</text>
</comment>
<proteinExistence type="inferred from homology"/>
<dbReference type="AlphaFoldDB" id="A0A918C6Y8"/>
<dbReference type="Proteomes" id="UP000603865">
    <property type="component" value="Unassembled WGS sequence"/>
</dbReference>
<dbReference type="SUPFAM" id="SSF52768">
    <property type="entry name" value="Arginase/deacetylase"/>
    <property type="match status" value="1"/>
</dbReference>
<reference evidence="4" key="2">
    <citation type="submission" date="2020-09" db="EMBL/GenBank/DDBJ databases">
        <authorList>
            <person name="Sun Q."/>
            <person name="Ohkuma M."/>
        </authorList>
    </citation>
    <scope>NUCLEOTIDE SEQUENCE</scope>
    <source>
        <strain evidence="4">JCM 31311</strain>
    </source>
</reference>
<dbReference type="Gene3D" id="3.40.800.20">
    <property type="entry name" value="Histone deacetylase domain"/>
    <property type="match status" value="1"/>
</dbReference>
<evidence type="ECO:0000256" key="1">
    <source>
        <dbReference type="ARBA" id="ARBA00005947"/>
    </source>
</evidence>
<feature type="domain" description="Histone deacetylase" evidence="3">
    <location>
        <begin position="59"/>
        <end position="289"/>
    </location>
</feature>
<evidence type="ECO:0000256" key="2">
    <source>
        <dbReference type="ARBA" id="ARBA00022801"/>
    </source>
</evidence>
<organism evidence="4 5">
    <name type="scientific">Deinococcus ruber</name>
    <dbReference type="NCBI Taxonomy" id="1848197"/>
    <lineage>
        <taxon>Bacteria</taxon>
        <taxon>Thermotogati</taxon>
        <taxon>Deinococcota</taxon>
        <taxon>Deinococci</taxon>
        <taxon>Deinococcales</taxon>
        <taxon>Deinococcaceae</taxon>
        <taxon>Deinococcus</taxon>
    </lineage>
</organism>
<dbReference type="GO" id="GO:0040029">
    <property type="term" value="P:epigenetic regulation of gene expression"/>
    <property type="evidence" value="ECO:0007669"/>
    <property type="project" value="TreeGrafter"/>
</dbReference>
<dbReference type="Pfam" id="PF00850">
    <property type="entry name" value="Hist_deacetyl"/>
    <property type="match status" value="1"/>
</dbReference>
<keyword evidence="5" id="KW-1185">Reference proteome</keyword>
<protein>
    <submittedName>
        <fullName evidence="4">Histone deacetylase</fullName>
    </submittedName>
</protein>